<comment type="caution">
    <text evidence="5">The sequence shown here is derived from an EMBL/GenBank/DDBJ whole genome shotgun (WGS) entry which is preliminary data.</text>
</comment>
<dbReference type="Pfam" id="PF16295">
    <property type="entry name" value="TetR_C_10"/>
    <property type="match status" value="1"/>
</dbReference>
<evidence type="ECO:0000259" key="4">
    <source>
        <dbReference type="PROSITE" id="PS50977"/>
    </source>
</evidence>
<keyword evidence="6" id="KW-1185">Reference proteome</keyword>
<dbReference type="Proteomes" id="UP000298097">
    <property type="component" value="Unassembled WGS sequence"/>
</dbReference>
<feature type="DNA-binding region" description="H-T-H motif" evidence="2">
    <location>
        <begin position="69"/>
        <end position="88"/>
    </location>
</feature>
<feature type="compositionally biased region" description="Polar residues" evidence="3">
    <location>
        <begin position="1"/>
        <end position="17"/>
    </location>
</feature>
<evidence type="ECO:0000256" key="1">
    <source>
        <dbReference type="ARBA" id="ARBA00023125"/>
    </source>
</evidence>
<dbReference type="PRINTS" id="PR00455">
    <property type="entry name" value="HTHTETR"/>
</dbReference>
<dbReference type="GO" id="GO:0003677">
    <property type="term" value="F:DNA binding"/>
    <property type="evidence" value="ECO:0007669"/>
    <property type="project" value="UniProtKB-UniRule"/>
</dbReference>
<gene>
    <name evidence="5" type="ORF">EHO65_11035</name>
</gene>
<dbReference type="PROSITE" id="PS50977">
    <property type="entry name" value="HTH_TETR_2"/>
    <property type="match status" value="1"/>
</dbReference>
<keyword evidence="1 2" id="KW-0238">DNA-binding</keyword>
<protein>
    <submittedName>
        <fullName evidence="5">TetR/AcrR family transcriptional regulator</fullName>
    </submittedName>
</protein>
<dbReference type="OrthoDB" id="6430772at2"/>
<sequence length="242" mass="28313">MVNLMENSSLIETQDISTDPELTPDQDPVYETDKEPHEERLNKKQDESKERIIRSALKLFAERGFFETRIPEISAHAKVGVGTMYRHFRNKDHLFNEAFRISVQEFSEFLERSISKNLSPKEQFFDFWKGLGLFSQGKFDQLIMIERNLSSYILDEESTKEALTLKQKISEYFAPAQNDKNLRLLYPSLILGSFTGILRYHRIHENNIDPSLLEQSAEMLWDGFSKVRSPNSKRKEKQTKKA</sequence>
<dbReference type="PANTHER" id="PTHR43479:SF11">
    <property type="entry name" value="ACREF_ENVCD OPERON REPRESSOR-RELATED"/>
    <property type="match status" value="1"/>
</dbReference>
<dbReference type="PANTHER" id="PTHR43479">
    <property type="entry name" value="ACREF/ENVCD OPERON REPRESSOR-RELATED"/>
    <property type="match status" value="1"/>
</dbReference>
<reference evidence="5" key="1">
    <citation type="journal article" date="2019" name="PLoS Negl. Trop. Dis.">
        <title>Revisiting the worldwide diversity of Leptospira species in the environment.</title>
        <authorList>
            <person name="Vincent A.T."/>
            <person name="Schiettekatte O."/>
            <person name="Bourhy P."/>
            <person name="Veyrier F.J."/>
            <person name="Picardeau M."/>
        </authorList>
    </citation>
    <scope>NUCLEOTIDE SEQUENCE [LARGE SCALE GENOMIC DNA]</scope>
    <source>
        <strain evidence="5">201800301</strain>
    </source>
</reference>
<accession>A0A4R9H4A3</accession>
<evidence type="ECO:0000256" key="3">
    <source>
        <dbReference type="SAM" id="MobiDB-lite"/>
    </source>
</evidence>
<evidence type="ECO:0000256" key="2">
    <source>
        <dbReference type="PROSITE-ProRule" id="PRU00335"/>
    </source>
</evidence>
<dbReference type="InterPro" id="IPR050624">
    <property type="entry name" value="HTH-type_Tx_Regulator"/>
</dbReference>
<organism evidence="5 6">
    <name type="scientific">Leptospira andrefontaineae</name>
    <dbReference type="NCBI Taxonomy" id="2484976"/>
    <lineage>
        <taxon>Bacteria</taxon>
        <taxon>Pseudomonadati</taxon>
        <taxon>Spirochaetota</taxon>
        <taxon>Spirochaetia</taxon>
        <taxon>Leptospirales</taxon>
        <taxon>Leptospiraceae</taxon>
        <taxon>Leptospira</taxon>
    </lineage>
</organism>
<name>A0A4R9H4A3_9LEPT</name>
<dbReference type="Gene3D" id="1.10.357.10">
    <property type="entry name" value="Tetracycline Repressor, domain 2"/>
    <property type="match status" value="1"/>
</dbReference>
<feature type="domain" description="HTH tetR-type" evidence="4">
    <location>
        <begin position="46"/>
        <end position="106"/>
    </location>
</feature>
<evidence type="ECO:0000313" key="5">
    <source>
        <dbReference type="EMBL" id="TGK39731.1"/>
    </source>
</evidence>
<dbReference type="AlphaFoldDB" id="A0A4R9H4A3"/>
<dbReference type="EMBL" id="RQEY01000016">
    <property type="protein sequence ID" value="TGK39731.1"/>
    <property type="molecule type" value="Genomic_DNA"/>
</dbReference>
<dbReference type="Pfam" id="PF00440">
    <property type="entry name" value="TetR_N"/>
    <property type="match status" value="1"/>
</dbReference>
<proteinExistence type="predicted"/>
<dbReference type="InterPro" id="IPR001647">
    <property type="entry name" value="HTH_TetR"/>
</dbReference>
<evidence type="ECO:0000313" key="6">
    <source>
        <dbReference type="Proteomes" id="UP000298097"/>
    </source>
</evidence>
<dbReference type="InterPro" id="IPR032551">
    <property type="entry name" value="BscR_C"/>
</dbReference>
<dbReference type="SUPFAM" id="SSF46689">
    <property type="entry name" value="Homeodomain-like"/>
    <property type="match status" value="1"/>
</dbReference>
<feature type="compositionally biased region" description="Basic and acidic residues" evidence="3">
    <location>
        <begin position="31"/>
        <end position="47"/>
    </location>
</feature>
<dbReference type="InterPro" id="IPR009057">
    <property type="entry name" value="Homeodomain-like_sf"/>
</dbReference>
<feature type="region of interest" description="Disordered" evidence="3">
    <location>
        <begin position="1"/>
        <end position="47"/>
    </location>
</feature>